<keyword evidence="1" id="KW-0812">Transmembrane</keyword>
<evidence type="ECO:0000256" key="1">
    <source>
        <dbReference type="SAM" id="Phobius"/>
    </source>
</evidence>
<keyword evidence="1" id="KW-1133">Transmembrane helix</keyword>
<dbReference type="VEuPathDB" id="FungiDB:FPRO_12677"/>
<comment type="caution">
    <text evidence="2">The sequence shown here is derived from an EMBL/GenBank/DDBJ whole genome shotgun (WGS) entry which is preliminary data.</text>
</comment>
<keyword evidence="1" id="KW-0472">Membrane</keyword>
<proteinExistence type="predicted"/>
<name>A0A1L7W620_FUSPR</name>
<keyword evidence="3" id="KW-1185">Reference proteome</keyword>
<organism evidence="2 3">
    <name type="scientific">Fusarium proliferatum (strain ET1)</name>
    <name type="common">Orchid endophyte fungus</name>
    <dbReference type="NCBI Taxonomy" id="1227346"/>
    <lineage>
        <taxon>Eukaryota</taxon>
        <taxon>Fungi</taxon>
        <taxon>Dikarya</taxon>
        <taxon>Ascomycota</taxon>
        <taxon>Pezizomycotina</taxon>
        <taxon>Sordariomycetes</taxon>
        <taxon>Hypocreomycetidae</taxon>
        <taxon>Hypocreales</taxon>
        <taxon>Nectriaceae</taxon>
        <taxon>Fusarium</taxon>
        <taxon>Fusarium fujikuroi species complex</taxon>
    </lineage>
</organism>
<protein>
    <submittedName>
        <fullName evidence="2">Uncharacterized protein</fullName>
    </submittedName>
</protein>
<dbReference type="EMBL" id="FJOF01000013">
    <property type="protein sequence ID" value="CZR48067.1"/>
    <property type="molecule type" value="Genomic_DNA"/>
</dbReference>
<evidence type="ECO:0000313" key="2">
    <source>
        <dbReference type="EMBL" id="CZR48067.1"/>
    </source>
</evidence>
<gene>
    <name evidence="2" type="ORF">FPRO_12677</name>
</gene>
<reference evidence="3" key="1">
    <citation type="journal article" date="2016" name="Genome Biol. Evol.">
        <title>Comparative 'omics' of the Fusarium fujikuroi species complex highlights differences in genetic potential and metabolite synthesis.</title>
        <authorList>
            <person name="Niehaus E.-M."/>
            <person name="Muensterkoetter M."/>
            <person name="Proctor R.H."/>
            <person name="Brown D.W."/>
            <person name="Sharon A."/>
            <person name="Idan Y."/>
            <person name="Oren-Young L."/>
            <person name="Sieber C.M."/>
            <person name="Novak O."/>
            <person name="Pencik A."/>
            <person name="Tarkowska D."/>
            <person name="Hromadova K."/>
            <person name="Freeman S."/>
            <person name="Maymon M."/>
            <person name="Elazar M."/>
            <person name="Youssef S.A."/>
            <person name="El-Shabrawy E.S.M."/>
            <person name="Shalaby A.B.A."/>
            <person name="Houterman P."/>
            <person name="Brock N.L."/>
            <person name="Burkhardt I."/>
            <person name="Tsavkelova E.A."/>
            <person name="Dickschat J.S."/>
            <person name="Galuszka P."/>
            <person name="Gueldener U."/>
            <person name="Tudzynski B."/>
        </authorList>
    </citation>
    <scope>NUCLEOTIDE SEQUENCE [LARGE SCALE GENOMIC DNA]</scope>
    <source>
        <strain evidence="3">ET1</strain>
    </source>
</reference>
<dbReference type="Proteomes" id="UP000183971">
    <property type="component" value="Unassembled WGS sequence"/>
</dbReference>
<dbReference type="RefSeq" id="XP_031088600.1">
    <property type="nucleotide sequence ID" value="XM_031223219.1"/>
</dbReference>
<dbReference type="AlphaFoldDB" id="A0A1L7W620"/>
<sequence>MSRPFAIENIGYRDYNIYTIISASVPIIIFFYLDTINCNPKALNNTLVEASMALEVISMITKMDSSFNAGEQNWNHDLEEKQHA</sequence>
<dbReference type="GeneID" id="42057541"/>
<feature type="transmembrane region" description="Helical" evidence="1">
    <location>
        <begin position="15"/>
        <end position="33"/>
    </location>
</feature>
<evidence type="ECO:0000313" key="3">
    <source>
        <dbReference type="Proteomes" id="UP000183971"/>
    </source>
</evidence>
<accession>A0A1L7W620</accession>